<evidence type="ECO:0000313" key="2">
    <source>
        <dbReference type="Proteomes" id="UP001064048"/>
    </source>
</evidence>
<name>A0ACC0JUN8_CHOFU</name>
<accession>A0ACC0JUN8</accession>
<protein>
    <submittedName>
        <fullName evidence="1">Uncharacterized protein</fullName>
    </submittedName>
</protein>
<reference evidence="1 2" key="1">
    <citation type="journal article" date="2022" name="Genome Biol. Evol.">
        <title>The Spruce Budworm Genome: Reconstructing the Evolutionary History of Antifreeze Proteins.</title>
        <authorList>
            <person name="Beliveau C."/>
            <person name="Gagne P."/>
            <person name="Picq S."/>
            <person name="Vernygora O."/>
            <person name="Keeling C.I."/>
            <person name="Pinkney K."/>
            <person name="Doucet D."/>
            <person name="Wen F."/>
            <person name="Johnston J.S."/>
            <person name="Maaroufi H."/>
            <person name="Boyle B."/>
            <person name="Laroche J."/>
            <person name="Dewar K."/>
            <person name="Juretic N."/>
            <person name="Blackburn G."/>
            <person name="Nisole A."/>
            <person name="Brunet B."/>
            <person name="Brandao M."/>
            <person name="Lumley L."/>
            <person name="Duan J."/>
            <person name="Quan G."/>
            <person name="Lucarotti C.J."/>
            <person name="Roe A.D."/>
            <person name="Sperling F.A.H."/>
            <person name="Levesque R.C."/>
            <person name="Cusson M."/>
        </authorList>
    </citation>
    <scope>NUCLEOTIDE SEQUENCE [LARGE SCALE GENOMIC DNA]</scope>
    <source>
        <strain evidence="1">Glfc:IPQL:Cfum</strain>
    </source>
</reference>
<organism evidence="1 2">
    <name type="scientific">Choristoneura fumiferana</name>
    <name type="common">Spruce budworm moth</name>
    <name type="synonym">Archips fumiferana</name>
    <dbReference type="NCBI Taxonomy" id="7141"/>
    <lineage>
        <taxon>Eukaryota</taxon>
        <taxon>Metazoa</taxon>
        <taxon>Ecdysozoa</taxon>
        <taxon>Arthropoda</taxon>
        <taxon>Hexapoda</taxon>
        <taxon>Insecta</taxon>
        <taxon>Pterygota</taxon>
        <taxon>Neoptera</taxon>
        <taxon>Endopterygota</taxon>
        <taxon>Lepidoptera</taxon>
        <taxon>Glossata</taxon>
        <taxon>Ditrysia</taxon>
        <taxon>Tortricoidea</taxon>
        <taxon>Tortricidae</taxon>
        <taxon>Tortricinae</taxon>
        <taxon>Choristoneura</taxon>
    </lineage>
</organism>
<dbReference type="EMBL" id="CM046103">
    <property type="protein sequence ID" value="KAI8427926.1"/>
    <property type="molecule type" value="Genomic_DNA"/>
</dbReference>
<gene>
    <name evidence="1" type="ORF">MSG28_002260</name>
</gene>
<evidence type="ECO:0000313" key="1">
    <source>
        <dbReference type="EMBL" id="KAI8427926.1"/>
    </source>
</evidence>
<keyword evidence="2" id="KW-1185">Reference proteome</keyword>
<comment type="caution">
    <text evidence="1">The sequence shown here is derived from an EMBL/GenBank/DDBJ whole genome shotgun (WGS) entry which is preliminary data.</text>
</comment>
<proteinExistence type="predicted"/>
<dbReference type="Proteomes" id="UP001064048">
    <property type="component" value="Chromosome 3"/>
</dbReference>
<sequence>MLNYVHVTATGQHRRVQTASDMWPVLAVIISLCLVGFNQTDNNNFGSYRARWRKFETCKGPKQGECGNVDIQNTQNMSDVIFNLDFPKDCPVTKARVTAGTLQSNNSTKKLWNYSLDKPCQHFVLGPILVDSFNLTKNTCKIKKGQYTVHLNMEEKSRIFLGSKFFYGTYSFKTLAFNNINNFFCVYALLEAEKL</sequence>